<gene>
    <name evidence="1" type="ORF">RND81_13G101800</name>
</gene>
<dbReference type="Proteomes" id="UP001443914">
    <property type="component" value="Unassembled WGS sequence"/>
</dbReference>
<sequence>MQKNDHQPEGILGNTQIPPYATMFLCPCQSRHTTISSYSHFSLTRPPCLVHRHASSVKAAREVFDHRASSTAIEALRNILVVHLAWQTQIHRGSKCLGR</sequence>
<accession>A0AAW1GVW1</accession>
<dbReference type="AlphaFoldDB" id="A0AAW1GVW1"/>
<name>A0AAW1GVW1_SAPOF</name>
<evidence type="ECO:0000313" key="1">
    <source>
        <dbReference type="EMBL" id="KAK9668998.1"/>
    </source>
</evidence>
<keyword evidence="2" id="KW-1185">Reference proteome</keyword>
<reference evidence="1" key="1">
    <citation type="submission" date="2024-03" db="EMBL/GenBank/DDBJ databases">
        <title>WGS assembly of Saponaria officinalis var. Norfolk2.</title>
        <authorList>
            <person name="Jenkins J."/>
            <person name="Shu S."/>
            <person name="Grimwood J."/>
            <person name="Barry K."/>
            <person name="Goodstein D."/>
            <person name="Schmutz J."/>
            <person name="Leebens-Mack J."/>
            <person name="Osbourn A."/>
        </authorList>
    </citation>
    <scope>NUCLEOTIDE SEQUENCE [LARGE SCALE GENOMIC DNA]</scope>
    <source>
        <strain evidence="1">JIC</strain>
    </source>
</reference>
<organism evidence="1 2">
    <name type="scientific">Saponaria officinalis</name>
    <name type="common">Common soapwort</name>
    <name type="synonym">Lychnis saponaria</name>
    <dbReference type="NCBI Taxonomy" id="3572"/>
    <lineage>
        <taxon>Eukaryota</taxon>
        <taxon>Viridiplantae</taxon>
        <taxon>Streptophyta</taxon>
        <taxon>Embryophyta</taxon>
        <taxon>Tracheophyta</taxon>
        <taxon>Spermatophyta</taxon>
        <taxon>Magnoliopsida</taxon>
        <taxon>eudicotyledons</taxon>
        <taxon>Gunneridae</taxon>
        <taxon>Pentapetalae</taxon>
        <taxon>Caryophyllales</taxon>
        <taxon>Caryophyllaceae</taxon>
        <taxon>Caryophylleae</taxon>
        <taxon>Saponaria</taxon>
    </lineage>
</organism>
<proteinExistence type="predicted"/>
<protein>
    <submittedName>
        <fullName evidence="1">Uncharacterized protein</fullName>
    </submittedName>
</protein>
<comment type="caution">
    <text evidence="1">The sequence shown here is derived from an EMBL/GenBank/DDBJ whole genome shotgun (WGS) entry which is preliminary data.</text>
</comment>
<evidence type="ECO:0000313" key="2">
    <source>
        <dbReference type="Proteomes" id="UP001443914"/>
    </source>
</evidence>
<dbReference type="EMBL" id="JBDFQZ010000013">
    <property type="protein sequence ID" value="KAK9668998.1"/>
    <property type="molecule type" value="Genomic_DNA"/>
</dbReference>